<protein>
    <recommendedName>
        <fullName evidence="2 3">Signal peptidase I</fullName>
        <ecNumber evidence="3">3.4.21.89</ecNumber>
    </recommendedName>
</protein>
<feature type="domain" description="Peptidase S26" evidence="4">
    <location>
        <begin position="18"/>
        <end position="275"/>
    </location>
</feature>
<dbReference type="PANTHER" id="PTHR43390">
    <property type="entry name" value="SIGNAL PEPTIDASE I"/>
    <property type="match status" value="1"/>
</dbReference>
<comment type="catalytic activity">
    <reaction evidence="3">
        <text>Cleavage of hydrophobic, N-terminal signal or leader sequences from secreted and periplasmic proteins.</text>
        <dbReference type="EC" id="3.4.21.89"/>
    </reaction>
</comment>
<dbReference type="SUPFAM" id="SSF51306">
    <property type="entry name" value="LexA/Signal peptidase"/>
    <property type="match status" value="1"/>
</dbReference>
<evidence type="ECO:0000259" key="4">
    <source>
        <dbReference type="Pfam" id="PF10502"/>
    </source>
</evidence>
<dbReference type="Gene3D" id="2.10.109.10">
    <property type="entry name" value="Umud Fragment, subunit A"/>
    <property type="match status" value="1"/>
</dbReference>
<dbReference type="InterPro" id="IPR036286">
    <property type="entry name" value="LexA/Signal_pep-like_sf"/>
</dbReference>
<dbReference type="EMBL" id="CP027231">
    <property type="protein sequence ID" value="AVM53692.1"/>
    <property type="molecule type" value="Genomic_DNA"/>
</dbReference>
<gene>
    <name evidence="5" type="primary">lepB</name>
    <name evidence="5" type="ORF">C4H11_12910</name>
</gene>
<evidence type="ECO:0000313" key="6">
    <source>
        <dbReference type="Proteomes" id="UP000238304"/>
    </source>
</evidence>
<dbReference type="Proteomes" id="UP000238304">
    <property type="component" value="Chromosome"/>
</dbReference>
<keyword evidence="3" id="KW-0812">Transmembrane</keyword>
<evidence type="ECO:0000256" key="1">
    <source>
        <dbReference type="ARBA" id="ARBA00009370"/>
    </source>
</evidence>
<dbReference type="NCBIfam" id="TIGR02227">
    <property type="entry name" value="sigpep_I_bact"/>
    <property type="match status" value="1"/>
</dbReference>
<organism evidence="5 6">
    <name type="scientific">Bacteroides zoogleoformans</name>
    <dbReference type="NCBI Taxonomy" id="28119"/>
    <lineage>
        <taxon>Bacteria</taxon>
        <taxon>Pseudomonadati</taxon>
        <taxon>Bacteroidota</taxon>
        <taxon>Bacteroidia</taxon>
        <taxon>Bacteroidales</taxon>
        <taxon>Bacteroidaceae</taxon>
        <taxon>Bacteroides</taxon>
    </lineage>
</organism>
<keyword evidence="3" id="KW-0645">Protease</keyword>
<proteinExistence type="inferred from homology"/>
<dbReference type="InterPro" id="IPR019533">
    <property type="entry name" value="Peptidase_S26"/>
</dbReference>
<comment type="similarity">
    <text evidence="1 3">Belongs to the peptidase S26 family.</text>
</comment>
<dbReference type="RefSeq" id="WP_106042592.1">
    <property type="nucleotide sequence ID" value="NZ_CP027231.1"/>
</dbReference>
<accession>A0ABN5ILW9</accession>
<evidence type="ECO:0000256" key="2">
    <source>
        <dbReference type="ARBA" id="ARBA00019232"/>
    </source>
</evidence>
<sequence>MKERKRLFKRLDRMVNVLFYLCMLAVILVVLQVFVVTSFKIPSDSMQPSLWPGDCILVDKCSGGARLFNIFDAVDGKEVEIHRVPGWRKFRRNDVLVFNFPYRPQRWDSISFDVMRYYVKRCVAVPGDTLEIKGGYYKIFGHDEAVGYLPAQREIAQLPDSGATGVEMNTFPWNKKKGWTVKEFGPLPVPAKGQVVKMDSLSWLLYRQLVGWEQKSRLRIDEVGNVSLNDSVIHEYRFCENYYFVAGDKAENSQDSRYWGLLPEPFIVGRAWMVWKSVDVDRGKVRWHRIFKGIE</sequence>
<dbReference type="Pfam" id="PF10502">
    <property type="entry name" value="Peptidase_S26"/>
    <property type="match status" value="1"/>
</dbReference>
<comment type="subcellular location">
    <subcellularLocation>
        <location evidence="3">Membrane</location>
        <topology evidence="3">Single-pass type II membrane protein</topology>
    </subcellularLocation>
</comment>
<feature type="transmembrane region" description="Helical" evidence="3">
    <location>
        <begin position="20"/>
        <end position="39"/>
    </location>
</feature>
<keyword evidence="3" id="KW-0472">Membrane</keyword>
<dbReference type="CDD" id="cd06530">
    <property type="entry name" value="S26_SPase_I"/>
    <property type="match status" value="2"/>
</dbReference>
<evidence type="ECO:0000313" key="5">
    <source>
        <dbReference type="EMBL" id="AVM53692.1"/>
    </source>
</evidence>
<dbReference type="PRINTS" id="PR00727">
    <property type="entry name" value="LEADERPTASE"/>
</dbReference>
<keyword evidence="3" id="KW-0378">Hydrolase</keyword>
<evidence type="ECO:0000256" key="3">
    <source>
        <dbReference type="RuleBase" id="RU362042"/>
    </source>
</evidence>
<dbReference type="EC" id="3.4.21.89" evidence="3"/>
<reference evidence="5 6" key="1">
    <citation type="submission" date="2018-02" db="EMBL/GenBank/DDBJ databases">
        <authorList>
            <person name="Holder M.E."/>
            <person name="Ajami N.J."/>
            <person name="Petrosino J.F."/>
        </authorList>
    </citation>
    <scope>NUCLEOTIDE SEQUENCE [LARGE SCALE GENOMIC DNA]</scope>
    <source>
        <strain evidence="5 6">ATCC 33285</strain>
    </source>
</reference>
<keyword evidence="6" id="KW-1185">Reference proteome</keyword>
<dbReference type="PANTHER" id="PTHR43390:SF1">
    <property type="entry name" value="CHLOROPLAST PROCESSING PEPTIDASE"/>
    <property type="match status" value="1"/>
</dbReference>
<keyword evidence="3" id="KW-1133">Transmembrane helix</keyword>
<dbReference type="InterPro" id="IPR000223">
    <property type="entry name" value="Pept_S26A_signal_pept_1"/>
</dbReference>
<name>A0ABN5ILW9_9BACE</name>